<accession>A0A9Q0LQL4</accession>
<comment type="subcellular location">
    <subcellularLocation>
        <location evidence="1">Membrane</location>
        <topology evidence="1">Multi-pass membrane protein</topology>
    </subcellularLocation>
</comment>
<evidence type="ECO:0000256" key="5">
    <source>
        <dbReference type="SAM" id="Phobius"/>
    </source>
</evidence>
<evidence type="ECO:0000256" key="3">
    <source>
        <dbReference type="ARBA" id="ARBA00022989"/>
    </source>
</evidence>
<dbReference type="AlphaFoldDB" id="A0A9Q0LQL4"/>
<dbReference type="GO" id="GO:0030150">
    <property type="term" value="P:protein import into mitochondrial matrix"/>
    <property type="evidence" value="ECO:0007669"/>
    <property type="project" value="TreeGrafter"/>
</dbReference>
<keyword evidence="3 5" id="KW-1133">Transmembrane helix</keyword>
<evidence type="ECO:0000313" key="7">
    <source>
        <dbReference type="Proteomes" id="UP001149090"/>
    </source>
</evidence>
<name>A0A9Q0LQL4_ANAIG</name>
<keyword evidence="7" id="KW-1185">Reference proteome</keyword>
<evidence type="ECO:0000256" key="4">
    <source>
        <dbReference type="ARBA" id="ARBA00023136"/>
    </source>
</evidence>
<dbReference type="GO" id="GO:0005744">
    <property type="term" value="C:TIM23 mitochondrial import inner membrane translocase complex"/>
    <property type="evidence" value="ECO:0007669"/>
    <property type="project" value="TreeGrafter"/>
</dbReference>
<dbReference type="EMBL" id="JAPDFW010000055">
    <property type="protein sequence ID" value="KAJ5077991.1"/>
    <property type="molecule type" value="Genomic_DNA"/>
</dbReference>
<proteinExistence type="predicted"/>
<dbReference type="PANTHER" id="PTHR15371:SF0">
    <property type="entry name" value="SD19278P"/>
    <property type="match status" value="1"/>
</dbReference>
<feature type="transmembrane region" description="Helical" evidence="5">
    <location>
        <begin position="134"/>
        <end position="151"/>
    </location>
</feature>
<organism evidence="6 7">
    <name type="scientific">Anaeramoeba ignava</name>
    <name type="common">Anaerobic marine amoeba</name>
    <dbReference type="NCBI Taxonomy" id="1746090"/>
    <lineage>
        <taxon>Eukaryota</taxon>
        <taxon>Metamonada</taxon>
        <taxon>Anaeramoebidae</taxon>
        <taxon>Anaeramoeba</taxon>
    </lineage>
</organism>
<evidence type="ECO:0000256" key="1">
    <source>
        <dbReference type="ARBA" id="ARBA00004141"/>
    </source>
</evidence>
<sequence length="221" mass="24554">MKSNLKNKDKDEKEKEKDTHFVTKKLGFLIPKPMNYYSTPQIEKSSSPFSTFKNIAYRPNERYYGVGIGYGGLSINPNEIFANIGWGYLIGIGTGAIIGGIKSIGKLGEMNQKVGVNYFLNSVTEHSLILSNRFAGMAGMYYIFTGFLFYLRQQDDMLNHVLAGAATGLTFNSHGNRPHNFLFSGLTGAAVGYLIASLHKKKNPFFPFIAKNSKNPKNSKN</sequence>
<keyword evidence="2 5" id="KW-0812">Transmembrane</keyword>
<keyword evidence="4 5" id="KW-0472">Membrane</keyword>
<comment type="caution">
    <text evidence="6">The sequence shown here is derived from an EMBL/GenBank/DDBJ whole genome shotgun (WGS) entry which is preliminary data.</text>
</comment>
<dbReference type="Proteomes" id="UP001149090">
    <property type="component" value="Unassembled WGS sequence"/>
</dbReference>
<protein>
    <submittedName>
        <fullName evidence="6">Import inner membrane translocase subunit tim23-related</fullName>
    </submittedName>
</protein>
<dbReference type="PANTHER" id="PTHR15371">
    <property type="entry name" value="TIM23"/>
    <property type="match status" value="1"/>
</dbReference>
<dbReference type="Pfam" id="PF02466">
    <property type="entry name" value="Tim17"/>
    <property type="match status" value="1"/>
</dbReference>
<feature type="transmembrane region" description="Helical" evidence="5">
    <location>
        <begin position="181"/>
        <end position="198"/>
    </location>
</feature>
<dbReference type="GO" id="GO:0008320">
    <property type="term" value="F:protein transmembrane transporter activity"/>
    <property type="evidence" value="ECO:0007669"/>
    <property type="project" value="TreeGrafter"/>
</dbReference>
<dbReference type="InterPro" id="IPR045238">
    <property type="entry name" value="Tim23-like"/>
</dbReference>
<reference evidence="6" key="1">
    <citation type="submission" date="2022-10" db="EMBL/GenBank/DDBJ databases">
        <title>Novel sulphate-reducing endosymbionts in the free-living metamonad Anaeramoeba.</title>
        <authorList>
            <person name="Jerlstrom-Hultqvist J."/>
            <person name="Cepicka I."/>
            <person name="Gallot-Lavallee L."/>
            <person name="Salas-Leiva D."/>
            <person name="Curtis B.A."/>
            <person name="Zahonova K."/>
            <person name="Pipaliya S."/>
            <person name="Dacks J."/>
            <person name="Roger A.J."/>
        </authorList>
    </citation>
    <scope>NUCLEOTIDE SEQUENCE</scope>
    <source>
        <strain evidence="6">BMAN</strain>
    </source>
</reference>
<evidence type="ECO:0000313" key="6">
    <source>
        <dbReference type="EMBL" id="KAJ5077991.1"/>
    </source>
</evidence>
<gene>
    <name evidence="6" type="ORF">M0811_05248</name>
</gene>
<evidence type="ECO:0000256" key="2">
    <source>
        <dbReference type="ARBA" id="ARBA00022692"/>
    </source>
</evidence>
<dbReference type="OrthoDB" id="159299at2759"/>